<evidence type="ECO:0008006" key="3">
    <source>
        <dbReference type="Google" id="ProtNLM"/>
    </source>
</evidence>
<evidence type="ECO:0000313" key="1">
    <source>
        <dbReference type="EMBL" id="KAJ5376372.1"/>
    </source>
</evidence>
<keyword evidence="2" id="KW-1185">Reference proteome</keyword>
<organism evidence="1 2">
    <name type="scientific">Penicillium cosmopolitanum</name>
    <dbReference type="NCBI Taxonomy" id="1131564"/>
    <lineage>
        <taxon>Eukaryota</taxon>
        <taxon>Fungi</taxon>
        <taxon>Dikarya</taxon>
        <taxon>Ascomycota</taxon>
        <taxon>Pezizomycotina</taxon>
        <taxon>Eurotiomycetes</taxon>
        <taxon>Eurotiomycetidae</taxon>
        <taxon>Eurotiales</taxon>
        <taxon>Aspergillaceae</taxon>
        <taxon>Penicillium</taxon>
    </lineage>
</organism>
<protein>
    <recommendedName>
        <fullName evidence="3">F-box domain-containing protein</fullName>
    </recommendedName>
</protein>
<evidence type="ECO:0000313" key="2">
    <source>
        <dbReference type="Proteomes" id="UP001147747"/>
    </source>
</evidence>
<comment type="caution">
    <text evidence="1">The sequence shown here is derived from an EMBL/GenBank/DDBJ whole genome shotgun (WGS) entry which is preliminary data.</text>
</comment>
<dbReference type="AlphaFoldDB" id="A0A9W9SCY2"/>
<gene>
    <name evidence="1" type="ORF">N7509_013258</name>
</gene>
<sequence length="400" mass="46038">MAFEESPFALPERLHRATEKLKTAIKMKSWPHTRLRKQQKEQPSRCYIMELPTELLLEINTHLTLIPEAAFALTCKRMLAISGEILSSKSLRFTRDFAPLFHHYRNGHNFTTPRWQFITLLENSRWRTCSRCLKLHPRTAFSSREIRRKAENRTCNVGELAGIVDLCPCKKLTFRDKLDLIDHLRIRQISLRALNSQFGNTVSDRYCWHSCTEQYGPTQLKMSLFPELNEEDQLVIHSEYQLTTESGQVGKEEFMTPRFGCAHRSVDLWLSSVYQSTICQIFDSFCASCKRITVCSACDTTLKCRRKQPYHAEEGGKVTYSFWTQRSLGGSGNVPDAAWGVQRIHPAEPSIGVENCNELCPWTIREHPPIAFSPSLGEEIIRPGMRNSPMNSLYSSIQML</sequence>
<name>A0A9W9SCY2_9EURO</name>
<dbReference type="InterPro" id="IPR036047">
    <property type="entry name" value="F-box-like_dom_sf"/>
</dbReference>
<dbReference type="GeneID" id="81376875"/>
<proteinExistence type="predicted"/>
<reference evidence="1" key="1">
    <citation type="submission" date="2022-12" db="EMBL/GenBank/DDBJ databases">
        <authorList>
            <person name="Petersen C."/>
        </authorList>
    </citation>
    <scope>NUCLEOTIDE SEQUENCE</scope>
    <source>
        <strain evidence="1">IBT 29677</strain>
    </source>
</reference>
<dbReference type="Proteomes" id="UP001147747">
    <property type="component" value="Unassembled WGS sequence"/>
</dbReference>
<reference evidence="1" key="2">
    <citation type="journal article" date="2023" name="IMA Fungus">
        <title>Comparative genomic study of the Penicillium genus elucidates a diverse pangenome and 15 lateral gene transfer events.</title>
        <authorList>
            <person name="Petersen C."/>
            <person name="Sorensen T."/>
            <person name="Nielsen M.R."/>
            <person name="Sondergaard T.E."/>
            <person name="Sorensen J.L."/>
            <person name="Fitzpatrick D.A."/>
            <person name="Frisvad J.C."/>
            <person name="Nielsen K.L."/>
        </authorList>
    </citation>
    <scope>NUCLEOTIDE SEQUENCE</scope>
    <source>
        <strain evidence="1">IBT 29677</strain>
    </source>
</reference>
<dbReference type="OrthoDB" id="3766406at2759"/>
<accession>A0A9W9SCY2</accession>
<dbReference type="EMBL" id="JAPZBU010000012">
    <property type="protein sequence ID" value="KAJ5376372.1"/>
    <property type="molecule type" value="Genomic_DNA"/>
</dbReference>
<dbReference type="SUPFAM" id="SSF81383">
    <property type="entry name" value="F-box domain"/>
    <property type="match status" value="1"/>
</dbReference>
<dbReference type="RefSeq" id="XP_056481402.1">
    <property type="nucleotide sequence ID" value="XM_056637895.1"/>
</dbReference>